<gene>
    <name evidence="1" type="ORF">AB1I70_25560</name>
</gene>
<proteinExistence type="predicted"/>
<name>A0ABV4RZY8_9BACI</name>
<protein>
    <recommendedName>
        <fullName evidence="3">Transposase</fullName>
    </recommendedName>
</protein>
<evidence type="ECO:0008006" key="3">
    <source>
        <dbReference type="Google" id="ProtNLM"/>
    </source>
</evidence>
<evidence type="ECO:0000313" key="1">
    <source>
        <dbReference type="EMBL" id="MFA2794665.1"/>
    </source>
</evidence>
<comment type="caution">
    <text evidence="1">The sequence shown here is derived from an EMBL/GenBank/DDBJ whole genome shotgun (WGS) entry which is preliminary data.</text>
</comment>
<sequence length="50" mass="5564">MAQKLDQLHFLSDQIKILKRKIEGLFVQIKGAFIFSIQGIGVVSGAELYA</sequence>
<accession>A0ABV4RZY8</accession>
<keyword evidence="2" id="KW-1185">Reference proteome</keyword>
<organism evidence="1 2">
    <name type="scientific">Bacillus mobilis</name>
    <dbReference type="NCBI Taxonomy" id="2026190"/>
    <lineage>
        <taxon>Bacteria</taxon>
        <taxon>Bacillati</taxon>
        <taxon>Bacillota</taxon>
        <taxon>Bacilli</taxon>
        <taxon>Bacillales</taxon>
        <taxon>Bacillaceae</taxon>
        <taxon>Bacillus</taxon>
        <taxon>Bacillus cereus group</taxon>
    </lineage>
</organism>
<dbReference type="RefSeq" id="WP_001998766.1">
    <property type="nucleotide sequence ID" value="NZ_JAJESE010000144.1"/>
</dbReference>
<evidence type="ECO:0000313" key="2">
    <source>
        <dbReference type="Proteomes" id="UP001571110"/>
    </source>
</evidence>
<dbReference type="Proteomes" id="UP001571110">
    <property type="component" value="Unassembled WGS sequence"/>
</dbReference>
<reference evidence="1 2" key="1">
    <citation type="submission" date="2024-06" db="EMBL/GenBank/DDBJ databases">
        <title>Genetic profile and toxigenic potential of Bacillus cereus isolates from a Norwegian ice cream production plant,.</title>
        <authorList>
            <person name="Lindback T."/>
            <person name="Llarena A.-K."/>
            <person name="O'Sullivan K."/>
            <person name="Monshaugen M."/>
            <person name="Holmemo C.W."/>
            <person name="Aspholm M."/>
        </authorList>
    </citation>
    <scope>NUCLEOTIDE SEQUENCE [LARGE SCALE GENOMIC DNA]</scope>
    <source>
        <strain evidence="1 2">NVH-YM330</strain>
    </source>
</reference>
<dbReference type="EMBL" id="JBFDTY010000010">
    <property type="protein sequence ID" value="MFA2794665.1"/>
    <property type="molecule type" value="Genomic_DNA"/>
</dbReference>